<gene>
    <name evidence="14 15" type="primary">LOC107223207</name>
</gene>
<evidence type="ECO:0000259" key="12">
    <source>
        <dbReference type="PROSITE" id="PS51462"/>
    </source>
</evidence>
<reference evidence="14" key="1">
    <citation type="submission" date="2025-04" db="UniProtKB">
        <authorList>
            <consortium name="RefSeq"/>
        </authorList>
    </citation>
    <scope>IDENTIFICATION</scope>
    <source>
        <tissue evidence="15">Thorax and Abdomen</tissue>
        <tissue evidence="14">Whole body</tissue>
    </source>
</reference>
<keyword evidence="6" id="KW-0460">Magnesium</keyword>
<evidence type="ECO:0000256" key="7">
    <source>
        <dbReference type="ARBA" id="ARBA00051086"/>
    </source>
</evidence>
<dbReference type="PANTHER" id="PTHR11839:SF15">
    <property type="entry name" value="URIDINE DIPHOSPHATE GLUCOSE PYROPHOSPHATASE NUDT14"/>
    <property type="match status" value="1"/>
</dbReference>
<accession>A0A6J0BW72</accession>
<name>A0A6J0BW72_NEOLC</name>
<dbReference type="Proteomes" id="UP000829291">
    <property type="component" value="Chromosome 2"/>
</dbReference>
<dbReference type="RefSeq" id="XP_015518308.1">
    <property type="nucleotide sequence ID" value="XM_015662822.1"/>
</dbReference>
<comment type="subcellular location">
    <subcellularLocation>
        <location evidence="2">Cytoplasm</location>
    </subcellularLocation>
</comment>
<dbReference type="RefSeq" id="XP_046586539.1">
    <property type="nucleotide sequence ID" value="XM_046730583.1"/>
</dbReference>
<proteinExistence type="predicted"/>
<evidence type="ECO:0000256" key="5">
    <source>
        <dbReference type="ARBA" id="ARBA00022801"/>
    </source>
</evidence>
<comment type="catalytic activity">
    <reaction evidence="7">
        <text>UDP-sugar + H2O = UMP + alpha-D-aldose 1-phosphate.</text>
        <dbReference type="EC" id="3.6.1.45"/>
    </reaction>
</comment>
<evidence type="ECO:0000256" key="8">
    <source>
        <dbReference type="ARBA" id="ARBA00054674"/>
    </source>
</evidence>
<dbReference type="AlphaFoldDB" id="A0A6J0BW72"/>
<dbReference type="InParanoid" id="A0A6J0BW72"/>
<evidence type="ECO:0000256" key="2">
    <source>
        <dbReference type="ARBA" id="ARBA00004496"/>
    </source>
</evidence>
<dbReference type="CDD" id="cd18887">
    <property type="entry name" value="NUDIX_UGPPase_Nudt14"/>
    <property type="match status" value="1"/>
</dbReference>
<feature type="domain" description="Nudix hydrolase" evidence="12">
    <location>
        <begin position="55"/>
        <end position="211"/>
    </location>
</feature>
<dbReference type="InterPro" id="IPR000086">
    <property type="entry name" value="NUDIX_hydrolase_dom"/>
</dbReference>
<dbReference type="GO" id="GO:0008768">
    <property type="term" value="F:UDP-sugar diphosphatase activity"/>
    <property type="evidence" value="ECO:0007669"/>
    <property type="project" value="UniProtKB-EC"/>
</dbReference>
<sequence>MSEANTDRETKILREKMQDLKDVEIGPLPPNSPWVRPVRMQFRQAGKLKKWDLLRIHDSVAMIVFNVTQRKLIFVSQFRPAVFYASLPEKQGKVDLQQYPPSLGVTLELCAGIVDKDLPIAEIAREELLEECGYNAPVSNFVKLHTCRSGVGPTGAMETLFYVEVTDEMRVNSGGGSEVEGELIEVVELSVNEFKEYINRPSIQSPPEVLFAASWFFHNKPEHCS</sequence>
<dbReference type="EC" id="3.6.1.45" evidence="9"/>
<dbReference type="PANTHER" id="PTHR11839">
    <property type="entry name" value="UDP/ADP-SUGAR PYROPHOSPHATASE"/>
    <property type="match status" value="1"/>
</dbReference>
<evidence type="ECO:0000313" key="15">
    <source>
        <dbReference type="RefSeq" id="XP_046586539.1"/>
    </source>
</evidence>
<evidence type="ECO:0000256" key="11">
    <source>
        <dbReference type="ARBA" id="ARBA00080475"/>
    </source>
</evidence>
<dbReference type="GO" id="GO:0006753">
    <property type="term" value="P:nucleoside phosphate metabolic process"/>
    <property type="evidence" value="ECO:0007669"/>
    <property type="project" value="TreeGrafter"/>
</dbReference>
<dbReference type="PROSITE" id="PS51462">
    <property type="entry name" value="NUDIX"/>
    <property type="match status" value="1"/>
</dbReference>
<dbReference type="KEGG" id="nlo:107223207"/>
<evidence type="ECO:0000313" key="13">
    <source>
        <dbReference type="Proteomes" id="UP000829291"/>
    </source>
</evidence>
<evidence type="ECO:0000256" key="1">
    <source>
        <dbReference type="ARBA" id="ARBA00001946"/>
    </source>
</evidence>
<comment type="cofactor">
    <cofactor evidence="1">
        <name>Mg(2+)</name>
        <dbReference type="ChEBI" id="CHEBI:18420"/>
    </cofactor>
</comment>
<evidence type="ECO:0000256" key="6">
    <source>
        <dbReference type="ARBA" id="ARBA00022842"/>
    </source>
</evidence>
<dbReference type="FunCoup" id="A0A6J0BW72">
    <property type="interactions" value="388"/>
</dbReference>
<evidence type="ECO:0000256" key="4">
    <source>
        <dbReference type="ARBA" id="ARBA00022490"/>
    </source>
</evidence>
<dbReference type="Gene3D" id="3.90.79.10">
    <property type="entry name" value="Nucleoside Triphosphate Pyrophosphohydrolase"/>
    <property type="match status" value="1"/>
</dbReference>
<dbReference type="FunFam" id="3.90.79.10:FF:000035">
    <property type="entry name" value="Uridine diphosphate glucose pyrophosphatase"/>
    <property type="match status" value="1"/>
</dbReference>
<evidence type="ECO:0000313" key="14">
    <source>
        <dbReference type="RefSeq" id="XP_015518308.1"/>
    </source>
</evidence>
<evidence type="ECO:0000256" key="9">
    <source>
        <dbReference type="ARBA" id="ARBA00066480"/>
    </source>
</evidence>
<evidence type="ECO:0000256" key="3">
    <source>
        <dbReference type="ARBA" id="ARBA00011738"/>
    </source>
</evidence>
<keyword evidence="5" id="KW-0378">Hydrolase</keyword>
<dbReference type="SUPFAM" id="SSF55811">
    <property type="entry name" value="Nudix"/>
    <property type="match status" value="1"/>
</dbReference>
<protein>
    <recommendedName>
        <fullName evidence="10">Uridine diphosphate glucose pyrophosphatase NUDT14</fullName>
        <ecNumber evidence="9">3.6.1.45</ecNumber>
    </recommendedName>
    <alternativeName>
        <fullName evidence="11">Nucleoside diphosphate-linked moiety X motif 14</fullName>
    </alternativeName>
</protein>
<dbReference type="OrthoDB" id="10249920at2759"/>
<dbReference type="InterPro" id="IPR015797">
    <property type="entry name" value="NUDIX_hydrolase-like_dom_sf"/>
</dbReference>
<evidence type="ECO:0000256" key="10">
    <source>
        <dbReference type="ARBA" id="ARBA00071467"/>
    </source>
</evidence>
<dbReference type="GO" id="GO:0005737">
    <property type="term" value="C:cytoplasm"/>
    <property type="evidence" value="ECO:0007669"/>
    <property type="project" value="UniProtKB-SubCell"/>
</dbReference>
<comment type="subunit">
    <text evidence="3">Homodimer.</text>
</comment>
<keyword evidence="4" id="KW-0963">Cytoplasm</keyword>
<organism evidence="13 14">
    <name type="scientific">Neodiprion lecontei</name>
    <name type="common">Redheaded pine sawfly</name>
    <dbReference type="NCBI Taxonomy" id="441921"/>
    <lineage>
        <taxon>Eukaryota</taxon>
        <taxon>Metazoa</taxon>
        <taxon>Ecdysozoa</taxon>
        <taxon>Arthropoda</taxon>
        <taxon>Hexapoda</taxon>
        <taxon>Insecta</taxon>
        <taxon>Pterygota</taxon>
        <taxon>Neoptera</taxon>
        <taxon>Endopterygota</taxon>
        <taxon>Hymenoptera</taxon>
        <taxon>Tenthredinoidea</taxon>
        <taxon>Diprionidae</taxon>
        <taxon>Diprioninae</taxon>
        <taxon>Neodiprion</taxon>
    </lineage>
</organism>
<dbReference type="GeneID" id="107223207"/>
<dbReference type="GO" id="GO:0019693">
    <property type="term" value="P:ribose phosphate metabolic process"/>
    <property type="evidence" value="ECO:0007669"/>
    <property type="project" value="TreeGrafter"/>
</dbReference>
<comment type="function">
    <text evidence="8">Hydrolyzes UDP-glucose to glucose 1-phosphate and UMP and ADP-ribose to ribose 5-phosphate and AMP. The physiological substrate is probably UDP-glucose. Poor activity on other substrates such as ADP-glucose, CDP-glucose, GDP-glucose and GDP-mannose.</text>
</comment>
<keyword evidence="13" id="KW-1185">Reference proteome</keyword>